<name>A0AAW0B6S1_9AGAR</name>
<evidence type="ECO:0000313" key="3">
    <source>
        <dbReference type="Proteomes" id="UP001383192"/>
    </source>
</evidence>
<feature type="compositionally biased region" description="Polar residues" evidence="1">
    <location>
        <begin position="15"/>
        <end position="29"/>
    </location>
</feature>
<evidence type="ECO:0000313" key="2">
    <source>
        <dbReference type="EMBL" id="KAK7021363.1"/>
    </source>
</evidence>
<proteinExistence type="predicted"/>
<organism evidence="2 3">
    <name type="scientific">Paramarasmius palmivorus</name>
    <dbReference type="NCBI Taxonomy" id="297713"/>
    <lineage>
        <taxon>Eukaryota</taxon>
        <taxon>Fungi</taxon>
        <taxon>Dikarya</taxon>
        <taxon>Basidiomycota</taxon>
        <taxon>Agaricomycotina</taxon>
        <taxon>Agaricomycetes</taxon>
        <taxon>Agaricomycetidae</taxon>
        <taxon>Agaricales</taxon>
        <taxon>Marasmiineae</taxon>
        <taxon>Marasmiaceae</taxon>
        <taxon>Paramarasmius</taxon>
    </lineage>
</organism>
<keyword evidence="3" id="KW-1185">Reference proteome</keyword>
<feature type="region of interest" description="Disordered" evidence="1">
    <location>
        <begin position="71"/>
        <end position="127"/>
    </location>
</feature>
<comment type="caution">
    <text evidence="2">The sequence shown here is derived from an EMBL/GenBank/DDBJ whole genome shotgun (WGS) entry which is preliminary data.</text>
</comment>
<sequence>MSPLSLDPFSVSYPHHNTLNSTSQPQNPSERPVPLIHSTVHNSPTKSKNKHQTEHEHTQPAITPLSFIHEAAPNTPYTPISAKAGARAKRAHNSDQNEPPSELARNPSRKRRKKSEIPISNPVGKPVPVFAAQPGFVPTFGTSTPGSSSSQIYAYESPQPTLSTPSPPETRPILPFSLKERMSHPQLSPNIRSFPDIRVFVDVSIPPGNKTERHEIVYTAAQQKKDKFFWFLKHELHWSYGDAVMLPCEHLYGSH</sequence>
<reference evidence="2 3" key="1">
    <citation type="submission" date="2024-01" db="EMBL/GenBank/DDBJ databases">
        <title>A draft genome for a cacao thread blight-causing isolate of Paramarasmius palmivorus.</title>
        <authorList>
            <person name="Baruah I.K."/>
            <person name="Bukari Y."/>
            <person name="Amoako-Attah I."/>
            <person name="Meinhardt L.W."/>
            <person name="Bailey B.A."/>
            <person name="Cohen S.P."/>
        </authorList>
    </citation>
    <scope>NUCLEOTIDE SEQUENCE [LARGE SCALE GENOMIC DNA]</scope>
    <source>
        <strain evidence="2 3">GH-12</strain>
    </source>
</reference>
<dbReference type="Proteomes" id="UP001383192">
    <property type="component" value="Unassembled WGS sequence"/>
</dbReference>
<dbReference type="AlphaFoldDB" id="A0AAW0B6S1"/>
<accession>A0AAW0B6S1</accession>
<gene>
    <name evidence="2" type="ORF">VNI00_017414</name>
</gene>
<dbReference type="EMBL" id="JAYKXP010000171">
    <property type="protein sequence ID" value="KAK7021363.1"/>
    <property type="molecule type" value="Genomic_DNA"/>
</dbReference>
<evidence type="ECO:0000256" key="1">
    <source>
        <dbReference type="SAM" id="MobiDB-lite"/>
    </source>
</evidence>
<feature type="region of interest" description="Disordered" evidence="1">
    <location>
        <begin position="1"/>
        <end position="59"/>
    </location>
</feature>
<protein>
    <submittedName>
        <fullName evidence="2">Uncharacterized protein</fullName>
    </submittedName>
</protein>